<name>A0AA36DQP5_CYLNA</name>
<feature type="compositionally biased region" description="Basic and acidic residues" evidence="1">
    <location>
        <begin position="316"/>
        <end position="329"/>
    </location>
</feature>
<evidence type="ECO:0000256" key="1">
    <source>
        <dbReference type="SAM" id="MobiDB-lite"/>
    </source>
</evidence>
<protein>
    <submittedName>
        <fullName evidence="2">Uncharacterized protein</fullName>
    </submittedName>
</protein>
<dbReference type="Proteomes" id="UP001176961">
    <property type="component" value="Unassembled WGS sequence"/>
</dbReference>
<dbReference type="Pfam" id="PF05867">
    <property type="entry name" value="DUF851"/>
    <property type="match status" value="1"/>
</dbReference>
<comment type="caution">
    <text evidence="2">The sequence shown here is derived from an EMBL/GenBank/DDBJ whole genome shotgun (WGS) entry which is preliminary data.</text>
</comment>
<keyword evidence="3" id="KW-1185">Reference proteome</keyword>
<evidence type="ECO:0000313" key="3">
    <source>
        <dbReference type="Proteomes" id="UP001176961"/>
    </source>
</evidence>
<accession>A0AA36DQP5</accession>
<feature type="compositionally biased region" description="Basic residues" evidence="1">
    <location>
        <begin position="28"/>
        <end position="38"/>
    </location>
</feature>
<organism evidence="2 3">
    <name type="scientific">Cylicocyclus nassatus</name>
    <name type="common">Nematode worm</name>
    <dbReference type="NCBI Taxonomy" id="53992"/>
    <lineage>
        <taxon>Eukaryota</taxon>
        <taxon>Metazoa</taxon>
        <taxon>Ecdysozoa</taxon>
        <taxon>Nematoda</taxon>
        <taxon>Chromadorea</taxon>
        <taxon>Rhabditida</taxon>
        <taxon>Rhabditina</taxon>
        <taxon>Rhabditomorpha</taxon>
        <taxon>Strongyloidea</taxon>
        <taxon>Strongylidae</taxon>
        <taxon>Cylicocyclus</taxon>
    </lineage>
</organism>
<gene>
    <name evidence="2" type="ORF">CYNAS_LOCUS3223</name>
</gene>
<proteinExistence type="predicted"/>
<sequence>MLAIRNFFRRLFALFQARKQKALESRYSPKKKDRKRRSASLPVDETQATVADADKESSGEVSERSSRFSRLLDLSERVGRKVKTFVSRPIRPAAMKRFVKRVRARITLPRRTRELETYGEVAFPRTQRLSSERRKEAENIFVDATQDTLVLPSTSVAAREEQEVSEKLESGCPIITGNKDNNGQVLIGSQPFWMRENEVDVITADDLQLNAEVVLDVDDGKIVLETMPKIPVLLNPFNDLKVLKKRDGQFFTRGLLFGNSVRSMINLSDMTSVKIPERKRMHKRIVDFTRPSARYFYERETHWDFEKQYYVPQNEDAKLNEAVESEKPSPHSPAESSQAPKESRKEVSSNNSQRSSKKAKKKKRKKKSKH</sequence>
<dbReference type="InterPro" id="IPR008569">
    <property type="entry name" value="DUF851"/>
</dbReference>
<feature type="compositionally biased region" description="Basic and acidic residues" evidence="1">
    <location>
        <begin position="52"/>
        <end position="62"/>
    </location>
</feature>
<feature type="region of interest" description="Disordered" evidence="1">
    <location>
        <begin position="316"/>
        <end position="370"/>
    </location>
</feature>
<dbReference type="AlphaFoldDB" id="A0AA36DQP5"/>
<evidence type="ECO:0000313" key="2">
    <source>
        <dbReference type="EMBL" id="CAJ0591240.1"/>
    </source>
</evidence>
<dbReference type="EMBL" id="CATQJL010000001">
    <property type="protein sequence ID" value="CAJ0591240.1"/>
    <property type="molecule type" value="Genomic_DNA"/>
</dbReference>
<feature type="compositionally biased region" description="Basic residues" evidence="1">
    <location>
        <begin position="355"/>
        <end position="370"/>
    </location>
</feature>
<reference evidence="2" key="1">
    <citation type="submission" date="2023-07" db="EMBL/GenBank/DDBJ databases">
        <authorList>
            <consortium name="CYATHOMIX"/>
        </authorList>
    </citation>
    <scope>NUCLEOTIDE SEQUENCE</scope>
    <source>
        <strain evidence="2">N/A</strain>
    </source>
</reference>
<feature type="region of interest" description="Disordered" evidence="1">
    <location>
        <begin position="24"/>
        <end position="62"/>
    </location>
</feature>